<accession>A0A814W1Y2</accession>
<sequence>MNRMLHSIIGVNLLFIIIFLYIGLRPIFVLASLALGIFFIDYLIFPFIYLYKAFIQWLPILFELNILNGILILNRIFHFSKFWSIIFLSISIIRSIIVIYRYHLPIQEHHRLYIENQIEILSKFILKQSKNFYNHLLKLFNHNDDNDLDKFQLEQINSIENIVNEHDETIQRFEKIADELSSPIISNIDYSTSSIRRHHQRTLQQSELEPLSETPITPAHTNLSKGKILHSTINGSYTGPMTRNRTRTDGKTSITTSPLTNKVHTDVTFIISKRDDDSQSQRFK</sequence>
<feature type="region of interest" description="Disordered" evidence="1">
    <location>
        <begin position="230"/>
        <end position="258"/>
    </location>
</feature>
<evidence type="ECO:0000256" key="1">
    <source>
        <dbReference type="SAM" id="MobiDB-lite"/>
    </source>
</evidence>
<keyword evidence="2" id="KW-0472">Membrane</keyword>
<name>A0A814W1Y2_9BILA</name>
<proteinExistence type="predicted"/>
<feature type="transmembrane region" description="Helical" evidence="2">
    <location>
        <begin position="30"/>
        <end position="50"/>
    </location>
</feature>
<protein>
    <submittedName>
        <fullName evidence="3">Uncharacterized protein</fullName>
    </submittedName>
</protein>
<dbReference type="AlphaFoldDB" id="A0A814W1Y2"/>
<feature type="transmembrane region" description="Helical" evidence="2">
    <location>
        <begin position="82"/>
        <end position="102"/>
    </location>
</feature>
<evidence type="ECO:0000313" key="3">
    <source>
        <dbReference type="EMBL" id="CAF1192940.1"/>
    </source>
</evidence>
<feature type="transmembrane region" description="Helical" evidence="2">
    <location>
        <begin position="7"/>
        <end position="24"/>
    </location>
</feature>
<dbReference type="Proteomes" id="UP000663874">
    <property type="component" value="Unassembled WGS sequence"/>
</dbReference>
<evidence type="ECO:0000313" key="4">
    <source>
        <dbReference type="EMBL" id="CAF3844811.1"/>
    </source>
</evidence>
<evidence type="ECO:0000256" key="2">
    <source>
        <dbReference type="SAM" id="Phobius"/>
    </source>
</evidence>
<feature type="compositionally biased region" description="Polar residues" evidence="1">
    <location>
        <begin position="231"/>
        <end position="243"/>
    </location>
</feature>
<dbReference type="Proteomes" id="UP000663889">
    <property type="component" value="Unassembled WGS sequence"/>
</dbReference>
<dbReference type="EMBL" id="CAJOBE010002808">
    <property type="protein sequence ID" value="CAF3844811.1"/>
    <property type="molecule type" value="Genomic_DNA"/>
</dbReference>
<reference evidence="3" key="1">
    <citation type="submission" date="2021-02" db="EMBL/GenBank/DDBJ databases">
        <authorList>
            <person name="Nowell W R."/>
        </authorList>
    </citation>
    <scope>NUCLEOTIDE SEQUENCE</scope>
</reference>
<comment type="caution">
    <text evidence="3">The sequence shown here is derived from an EMBL/GenBank/DDBJ whole genome shotgun (WGS) entry which is preliminary data.</text>
</comment>
<evidence type="ECO:0000313" key="5">
    <source>
        <dbReference type="Proteomes" id="UP000663889"/>
    </source>
</evidence>
<keyword evidence="2" id="KW-1133">Transmembrane helix</keyword>
<gene>
    <name evidence="4" type="ORF">FNK824_LOCUS17573</name>
    <name evidence="3" type="ORF">SEV965_LOCUS20702</name>
</gene>
<dbReference type="EMBL" id="CAJNOU010001363">
    <property type="protein sequence ID" value="CAF1192940.1"/>
    <property type="molecule type" value="Genomic_DNA"/>
</dbReference>
<feature type="transmembrane region" description="Helical" evidence="2">
    <location>
        <begin position="57"/>
        <end position="76"/>
    </location>
</feature>
<organism evidence="3 5">
    <name type="scientific">Rotaria sordida</name>
    <dbReference type="NCBI Taxonomy" id="392033"/>
    <lineage>
        <taxon>Eukaryota</taxon>
        <taxon>Metazoa</taxon>
        <taxon>Spiralia</taxon>
        <taxon>Gnathifera</taxon>
        <taxon>Rotifera</taxon>
        <taxon>Eurotatoria</taxon>
        <taxon>Bdelloidea</taxon>
        <taxon>Philodinida</taxon>
        <taxon>Philodinidae</taxon>
        <taxon>Rotaria</taxon>
    </lineage>
</organism>
<keyword evidence="2" id="KW-0812">Transmembrane</keyword>